<evidence type="ECO:0008006" key="3">
    <source>
        <dbReference type="Google" id="ProtNLM"/>
    </source>
</evidence>
<protein>
    <recommendedName>
        <fullName evidence="3">RNA-directed DNA polymerase from mobile element jockey</fullName>
    </recommendedName>
</protein>
<dbReference type="EMBL" id="BGZK01000058">
    <property type="protein sequence ID" value="GBP13571.1"/>
    <property type="molecule type" value="Genomic_DNA"/>
</dbReference>
<evidence type="ECO:0000313" key="1">
    <source>
        <dbReference type="EMBL" id="GBP13571.1"/>
    </source>
</evidence>
<organism evidence="1 2">
    <name type="scientific">Eumeta variegata</name>
    <name type="common">Bagworm moth</name>
    <name type="synonym">Eumeta japonica</name>
    <dbReference type="NCBI Taxonomy" id="151549"/>
    <lineage>
        <taxon>Eukaryota</taxon>
        <taxon>Metazoa</taxon>
        <taxon>Ecdysozoa</taxon>
        <taxon>Arthropoda</taxon>
        <taxon>Hexapoda</taxon>
        <taxon>Insecta</taxon>
        <taxon>Pterygota</taxon>
        <taxon>Neoptera</taxon>
        <taxon>Endopterygota</taxon>
        <taxon>Lepidoptera</taxon>
        <taxon>Glossata</taxon>
        <taxon>Ditrysia</taxon>
        <taxon>Tineoidea</taxon>
        <taxon>Psychidae</taxon>
        <taxon>Oiketicinae</taxon>
        <taxon>Eumeta</taxon>
    </lineage>
</organism>
<evidence type="ECO:0000313" key="2">
    <source>
        <dbReference type="Proteomes" id="UP000299102"/>
    </source>
</evidence>
<proteinExistence type="predicted"/>
<sequence length="95" mass="11292">MFPKALPSLPSCTPLYKRHSAFNSRYSRTTPRYIVVKGTKNQLSSTFREHLMIDELGRWFRTWRLEVKPDKSAAIKFKYNKRRSLKIVDLHTFVC</sequence>
<gene>
    <name evidence="1" type="ORF">EVAR_6916_1</name>
</gene>
<dbReference type="AlphaFoldDB" id="A0A4C1TJV1"/>
<keyword evidence="2" id="KW-1185">Reference proteome</keyword>
<dbReference type="OrthoDB" id="10065625at2759"/>
<reference evidence="1 2" key="1">
    <citation type="journal article" date="2019" name="Commun. Biol.">
        <title>The bagworm genome reveals a unique fibroin gene that provides high tensile strength.</title>
        <authorList>
            <person name="Kono N."/>
            <person name="Nakamura H."/>
            <person name="Ohtoshi R."/>
            <person name="Tomita M."/>
            <person name="Numata K."/>
            <person name="Arakawa K."/>
        </authorList>
    </citation>
    <scope>NUCLEOTIDE SEQUENCE [LARGE SCALE GENOMIC DNA]</scope>
</reference>
<comment type="caution">
    <text evidence="1">The sequence shown here is derived from an EMBL/GenBank/DDBJ whole genome shotgun (WGS) entry which is preliminary data.</text>
</comment>
<name>A0A4C1TJV1_EUMVA</name>
<dbReference type="Proteomes" id="UP000299102">
    <property type="component" value="Unassembled WGS sequence"/>
</dbReference>
<accession>A0A4C1TJV1</accession>